<dbReference type="STRING" id="1774970.AUC70_04845"/>
<dbReference type="EMBL" id="LPWE01000011">
    <property type="protein sequence ID" value="ODR95067.1"/>
    <property type="molecule type" value="Genomic_DNA"/>
</dbReference>
<dbReference type="AlphaFoldDB" id="A0A1E3VNG1"/>
<dbReference type="Gene3D" id="3.40.50.2300">
    <property type="match status" value="1"/>
</dbReference>
<organism evidence="3 4">
    <name type="scientific">Methyloceanibacter stevinii</name>
    <dbReference type="NCBI Taxonomy" id="1774970"/>
    <lineage>
        <taxon>Bacteria</taxon>
        <taxon>Pseudomonadati</taxon>
        <taxon>Pseudomonadota</taxon>
        <taxon>Alphaproteobacteria</taxon>
        <taxon>Hyphomicrobiales</taxon>
        <taxon>Hyphomicrobiaceae</taxon>
        <taxon>Methyloceanibacter</taxon>
    </lineage>
</organism>
<comment type="caution">
    <text evidence="3">The sequence shown here is derived from an EMBL/GenBank/DDBJ whole genome shotgun (WGS) entry which is preliminary data.</text>
</comment>
<dbReference type="SMART" id="SM00448">
    <property type="entry name" value="REC"/>
    <property type="match status" value="1"/>
</dbReference>
<dbReference type="SUPFAM" id="SSF52172">
    <property type="entry name" value="CheY-like"/>
    <property type="match status" value="1"/>
</dbReference>
<sequence>MQIGVETARSVENKRIFVVVDDEIVRAALQFMLHDENETHELATLDQAYEKACEWRPDLILLGQDIVEQQGADVLGDIKDKVPGAQVVLIAESADNPTAKATLDAGAAGIIPKPLTIEGVRFKVDVVLGRRELPMVPLDLLK</sequence>
<name>A0A1E3VNG1_9HYPH</name>
<dbReference type="Pfam" id="PF00072">
    <property type="entry name" value="Response_reg"/>
    <property type="match status" value="1"/>
</dbReference>
<feature type="domain" description="Response regulatory" evidence="2">
    <location>
        <begin position="15"/>
        <end position="128"/>
    </location>
</feature>
<dbReference type="RefSeq" id="WP_069444366.1">
    <property type="nucleotide sequence ID" value="NZ_LPWE01000011.1"/>
</dbReference>
<dbReference type="InterPro" id="IPR001789">
    <property type="entry name" value="Sig_transdc_resp-reg_receiver"/>
</dbReference>
<dbReference type="InterPro" id="IPR051015">
    <property type="entry name" value="EvgA-like"/>
</dbReference>
<accession>A0A1E3VNG1</accession>
<comment type="caution">
    <text evidence="1">Lacks conserved residue(s) required for the propagation of feature annotation.</text>
</comment>
<evidence type="ECO:0000313" key="4">
    <source>
        <dbReference type="Proteomes" id="UP000094172"/>
    </source>
</evidence>
<dbReference type="GO" id="GO:0000160">
    <property type="term" value="P:phosphorelay signal transduction system"/>
    <property type="evidence" value="ECO:0007669"/>
    <property type="project" value="InterPro"/>
</dbReference>
<evidence type="ECO:0000256" key="1">
    <source>
        <dbReference type="PROSITE-ProRule" id="PRU00169"/>
    </source>
</evidence>
<dbReference type="InterPro" id="IPR011006">
    <property type="entry name" value="CheY-like_superfamily"/>
</dbReference>
<dbReference type="PANTHER" id="PTHR45566">
    <property type="entry name" value="HTH-TYPE TRANSCRIPTIONAL REGULATOR YHJB-RELATED"/>
    <property type="match status" value="1"/>
</dbReference>
<dbReference type="PANTHER" id="PTHR45566:SF1">
    <property type="entry name" value="HTH-TYPE TRANSCRIPTIONAL REGULATOR YHJB-RELATED"/>
    <property type="match status" value="1"/>
</dbReference>
<reference evidence="3 4" key="1">
    <citation type="journal article" date="2016" name="Environ. Microbiol.">
        <title>New Methyloceanibacter diversity from North Sea sediments includes methanotroph containing solely the soluble methane monooxygenase.</title>
        <authorList>
            <person name="Vekeman B."/>
            <person name="Kerckhof F.M."/>
            <person name="Cremers G."/>
            <person name="de Vos P."/>
            <person name="Vandamme P."/>
            <person name="Boon N."/>
            <person name="Op den Camp H.J."/>
            <person name="Heylen K."/>
        </authorList>
    </citation>
    <scope>NUCLEOTIDE SEQUENCE [LARGE SCALE GENOMIC DNA]</scope>
    <source>
        <strain evidence="3 4">R-67176</strain>
    </source>
</reference>
<evidence type="ECO:0000313" key="3">
    <source>
        <dbReference type="EMBL" id="ODR95067.1"/>
    </source>
</evidence>
<evidence type="ECO:0000259" key="2">
    <source>
        <dbReference type="PROSITE" id="PS50110"/>
    </source>
</evidence>
<proteinExistence type="predicted"/>
<protein>
    <recommendedName>
        <fullName evidence="2">Response regulatory domain-containing protein</fullName>
    </recommendedName>
</protein>
<gene>
    <name evidence="3" type="ORF">AUC70_04845</name>
</gene>
<dbReference type="PROSITE" id="PS50110">
    <property type="entry name" value="RESPONSE_REGULATORY"/>
    <property type="match status" value="1"/>
</dbReference>
<keyword evidence="4" id="KW-1185">Reference proteome</keyword>
<dbReference type="Proteomes" id="UP000094172">
    <property type="component" value="Unassembled WGS sequence"/>
</dbReference>